<dbReference type="Pfam" id="PF01738">
    <property type="entry name" value="DLH"/>
    <property type="match status" value="1"/>
</dbReference>
<dbReference type="InterPro" id="IPR002925">
    <property type="entry name" value="Dienelactn_hydro"/>
</dbReference>
<accession>A0A559KRS7</accession>
<reference evidence="2 3" key="1">
    <citation type="journal article" date="2019" name="Microbiol. Resour. Announc.">
        <title>High-quality draft genome sequence of Fusarium oxysporum f. sp. cubense strain 160527, a causal agent of Panama disease.</title>
        <authorList>
            <person name="Asai S."/>
            <person name="Ayukawa Y."/>
            <person name="Gan P."/>
            <person name="Masuda S."/>
            <person name="Komatsu K."/>
            <person name="Shirasu K."/>
            <person name="Arie T."/>
        </authorList>
    </citation>
    <scope>NUCLEOTIDE SEQUENCE [LARGE SCALE GENOMIC DNA]</scope>
    <source>
        <strain evidence="2 3">160527</strain>
    </source>
</reference>
<organism evidence="2 3">
    <name type="scientific">Fusarium oxysporum f. sp. cubense</name>
    <dbReference type="NCBI Taxonomy" id="61366"/>
    <lineage>
        <taxon>Eukaryota</taxon>
        <taxon>Fungi</taxon>
        <taxon>Dikarya</taxon>
        <taxon>Ascomycota</taxon>
        <taxon>Pezizomycotina</taxon>
        <taxon>Sordariomycetes</taxon>
        <taxon>Hypocreomycetidae</taxon>
        <taxon>Hypocreales</taxon>
        <taxon>Nectriaceae</taxon>
        <taxon>Fusarium</taxon>
        <taxon>Fusarium oxysporum species complex</taxon>
    </lineage>
</organism>
<comment type="caution">
    <text evidence="2">The sequence shown here is derived from an EMBL/GenBank/DDBJ whole genome shotgun (WGS) entry which is preliminary data.</text>
</comment>
<dbReference type="EMBL" id="SRMI01000010">
    <property type="protein sequence ID" value="TVY62456.1"/>
    <property type="molecule type" value="Genomic_DNA"/>
</dbReference>
<gene>
    <name evidence="2" type="primary">tropI-1</name>
    <name evidence="2" type="ORF">Focb16_v004345</name>
</gene>
<dbReference type="SUPFAM" id="SSF53474">
    <property type="entry name" value="alpha/beta-Hydrolases"/>
    <property type="match status" value="1"/>
</dbReference>
<dbReference type="GO" id="GO:0016787">
    <property type="term" value="F:hydrolase activity"/>
    <property type="evidence" value="ECO:0007669"/>
    <property type="project" value="UniProtKB-KW"/>
</dbReference>
<feature type="domain" description="Dienelactone hydrolase" evidence="1">
    <location>
        <begin position="33"/>
        <end position="242"/>
    </location>
</feature>
<dbReference type="Proteomes" id="UP000320707">
    <property type="component" value="Unassembled WGS sequence"/>
</dbReference>
<protein>
    <submittedName>
        <fullName evidence="2">Hydrolase tropI</fullName>
    </submittedName>
</protein>
<evidence type="ECO:0000259" key="1">
    <source>
        <dbReference type="Pfam" id="PF01738"/>
    </source>
</evidence>
<dbReference type="InterPro" id="IPR029058">
    <property type="entry name" value="AB_hydrolase_fold"/>
</dbReference>
<dbReference type="Gene3D" id="3.40.50.1820">
    <property type="entry name" value="alpha/beta hydrolase"/>
    <property type="match status" value="1"/>
</dbReference>
<dbReference type="PANTHER" id="PTHR17630:SF44">
    <property type="entry name" value="PROTEIN AIM2"/>
    <property type="match status" value="1"/>
</dbReference>
<evidence type="ECO:0000313" key="3">
    <source>
        <dbReference type="Proteomes" id="UP000320707"/>
    </source>
</evidence>
<dbReference type="PANTHER" id="PTHR17630">
    <property type="entry name" value="DIENELACTONE HYDROLASE"/>
    <property type="match status" value="1"/>
</dbReference>
<dbReference type="AlphaFoldDB" id="A0A559KRS7"/>
<name>A0A559KRS7_FUSOC</name>
<sequence length="259" mass="28243">MASYPPAQCCTIGFRHQGTPEGKDIRIDGGKYAAYLATPPPDKAKKSTAVLFLPDIMGVWQNSRLLADEFAANGYLTLLLDTFNGDPIPVRSVDADDVNIPAWLAGGSTGDNPHNEPAVDPIVKDAIKVLKEEYGVKKLGAAGYCFGAKYLVRHFNEGIDAGYLAHPSFVNADELAAIKGPISIAAAETDHIFPAEKRHETEDILLRNGKTYQLTLYSKVVHGFAVRGDLSKREQKWAKEQATHLLPMLKSITKNKKLG</sequence>
<evidence type="ECO:0000313" key="2">
    <source>
        <dbReference type="EMBL" id="TVY62456.1"/>
    </source>
</evidence>
<keyword evidence="2" id="KW-0378">Hydrolase</keyword>
<proteinExistence type="predicted"/>